<gene>
    <name evidence="1" type="ORF">SBRCBS47491_001635</name>
</gene>
<reference evidence="1 2" key="1">
    <citation type="submission" date="2024-01" db="EMBL/GenBank/DDBJ databases">
        <authorList>
            <person name="Allen C."/>
            <person name="Tagirdzhanova G."/>
        </authorList>
    </citation>
    <scope>NUCLEOTIDE SEQUENCE [LARGE SCALE GENOMIC DNA]</scope>
</reference>
<name>A0ABP0B093_9PEZI</name>
<organism evidence="1 2">
    <name type="scientific">Sporothrix bragantina</name>
    <dbReference type="NCBI Taxonomy" id="671064"/>
    <lineage>
        <taxon>Eukaryota</taxon>
        <taxon>Fungi</taxon>
        <taxon>Dikarya</taxon>
        <taxon>Ascomycota</taxon>
        <taxon>Pezizomycotina</taxon>
        <taxon>Sordariomycetes</taxon>
        <taxon>Sordariomycetidae</taxon>
        <taxon>Ophiostomatales</taxon>
        <taxon>Ophiostomataceae</taxon>
        <taxon>Sporothrix</taxon>
    </lineage>
</organism>
<dbReference type="PANTHER" id="PTHR34144:SF7">
    <property type="entry name" value="EXPORT PROTEIN (CAP59), PUTATIVE (AFU_ORTHOLOGUE AFUA_7G05020)-RELATED"/>
    <property type="match status" value="1"/>
</dbReference>
<evidence type="ECO:0000313" key="1">
    <source>
        <dbReference type="EMBL" id="CAK7212944.1"/>
    </source>
</evidence>
<dbReference type="EMBL" id="CAWUHC010000009">
    <property type="protein sequence ID" value="CAK7212944.1"/>
    <property type="molecule type" value="Genomic_DNA"/>
</dbReference>
<dbReference type="PANTHER" id="PTHR34144">
    <property type="entry name" value="CHROMOSOME 8, WHOLE GENOME SHOTGUN SEQUENCE"/>
    <property type="match status" value="1"/>
</dbReference>
<accession>A0ABP0B093</accession>
<evidence type="ECO:0000313" key="2">
    <source>
        <dbReference type="Proteomes" id="UP001642406"/>
    </source>
</evidence>
<proteinExistence type="predicted"/>
<dbReference type="Proteomes" id="UP001642406">
    <property type="component" value="Unassembled WGS sequence"/>
</dbReference>
<dbReference type="Pfam" id="PF11735">
    <property type="entry name" value="CAP59_mtransfer"/>
    <property type="match status" value="1"/>
</dbReference>
<comment type="caution">
    <text evidence="1">The sequence shown here is derived from an EMBL/GenBank/DDBJ whole genome shotgun (WGS) entry which is preliminary data.</text>
</comment>
<keyword evidence="2" id="KW-1185">Reference proteome</keyword>
<dbReference type="InterPro" id="IPR021047">
    <property type="entry name" value="Mannosyltransferase_CMT1"/>
</dbReference>
<sequence length="190" mass="21326">MTRPPADGQGWVKTEEAKLRLRRIPFLANLRNKVLEPLQDQQKRGVTYDHILFLEDVLFHANDVQAFISTNQGNYVAACAVDVSKTPILYDTFALRDSDGHAPLMLRWPWFRSKTSREAALRGVPIPVQSCWNGMVAIRTEPFYPKNGQHFRGLPDSLASYHLEESKCCLIHADNAAMALPAPKNGGGVR</sequence>
<protein>
    <submittedName>
        <fullName evidence="1">Uncharacterized protein</fullName>
    </submittedName>
</protein>